<evidence type="ECO:0000256" key="2">
    <source>
        <dbReference type="ARBA" id="ARBA00022884"/>
    </source>
</evidence>
<dbReference type="SUPFAM" id="SSF56672">
    <property type="entry name" value="DNA/RNA polymerases"/>
    <property type="match status" value="1"/>
</dbReference>
<sequence length="1778" mass="196621">MVALPYTSQITPSTTTPEASSMSDVNTSGSVTPTAPKSDMDKILEAIQASTVANRMLSARFTQLEQDLAALKSARTVATEGATPLISAASPFTPQVLRAGTAPGVVARPGQTPMPATPTARGVSGFYVPVTPKPQKESATANAGIGLAELTSGDPAFSPLDANLTAEERIEASRRASDETSEEVRNLKSQLWSTCLAIVQKENRGAPLEEIVAKTDRMMAEHWLQVRKERIMRMFDPKVRDEVAKDTSKLPGKKEWTRKISQSAPTRGIHKLTHSNYMDWVSEIIGILAPIQGATEILEGIEYGPGYVDESSTEQTEGYDHRLDLEIGGLLAGSVAAECRGYVVTRQAKGEHRGSVLWRDLIGIMRRGDGVDKAVIMEEVMAEHQKSNEGVRPYAERLRTCYIKLSSINHPLSASDQVIYLLRGLQPRMHQYRVNIRGFQSQGIAYTFDSALLFLIQQETSAVLDRGSTHMHLLSRPTAHLASGAGPEPRRFHIIRNTANKGQPGYFNGECRHCHRWGHKQDDCAQRKREIDAMDVDPKPANARVAQVEDDAEQEDPLSDIEGEIYELMDEDGERYFARLATGPVDESEAKVASAMVAVASQAAVMEPREWTAADREEFAASHIPEKAIKWILDTGATHHMTSRSETIPVRIGAVPGTVVHIADGTKAKVARRGACVVSMFGDGGSEVKAFLKSVLIVPSFTSNLLSVQRLAEDGWTAKFNRAGAELVGPTGDKVQAFIEPGTGAAYLMLRSHPTRVIDIKGSSKRAGPAQATARIATNDDKRKEEAKLWHRRMAHTSYYVLRILASSPAFARQDRPGSKAFAEVIASEETCDPCIETKQPLLPFGDAGTEPPEKMSDVAFDLTGQFDGNKDYNYCFNILEAWSRMTWAFPIPNKEAATVFAVFSAWVELMENHGHGKVKRIHCDHGKEFENQLFQDWASKNGVQWCFSAPNTSQQNGLIERWNRTIQERGRAMLRAARLSDSFWPFAFRAACDIINKSPSSSIGNSIPLTLWTDEPVDYDTIRVFGCLCWVVKPVKTRKNKLSKQDHTGDPGDVVDLIVPRRTIKLSDVPVELDSAPTGDAILDMIDEEDEGDGDVTMDNAIGIEQAKGDEDGNWPSLDRLFGDDDDEEDLVTNEWTGRLNRFETVQQMPPSVYNMRNTYPHVDDLGSPISLGDLDNILRDTPTKTKIDPTVGAQLQPGPQNRRSKRIQDQFKALTANVELTLLGAVGEEMTQLTQEMVAQAFSAAIRSSADGVLIEPKTLAEAKTREDWPKWEEGMEAEIDSLKSMETWILTKLPPGRKPIGCRWTYKLKLDTEGKATRWKARLVAQGFSQKAGIDYDETFAPVARLTTVRILVALAIRHKMKIWSMDVVTAYLNGTITEDIYMSQPPHFDDGTGRVCKLRRSLYGLKQSGREWFSVVASWLEEQGFKSLKCEPCVFTKISDRGEPIVIVLYVDDVLIASQSQSAVDSIRDSFSERFKMTDNGPLTQVLGLKIDLNHTTGMATISQEAYVDGLMRRFGLDEANAVDSPMTAALQGLGKRIDGQATAAEITLFAYLIGCLLWIAQGTRPDISYAVSRLARFMANPRPEHIIGAKRLLRYLKGTKSIGLVYSHVHNAQIEGFCDADHSKDLDTRRSVSGYAFFIHGNLVSWRSRLQATVSISSAESEYVAMSEAAREAKWLRTFTTELNLAPRRATDIFTDSSGAYSLARNPEGHNRLKHIDVHHHFVRELVANQQVNVSQIGTAENAADIFTKVTTITRLHEGMSQLGLGDNRSASI</sequence>
<feature type="region of interest" description="Disordered" evidence="3">
    <location>
        <begin position="1184"/>
        <end position="1205"/>
    </location>
</feature>
<feature type="region of interest" description="Disordered" evidence="3">
    <location>
        <begin position="1"/>
        <end position="37"/>
    </location>
</feature>
<keyword evidence="1" id="KW-0645">Protease</keyword>
<gene>
    <name evidence="4" type="ORF">A4X13_0g3000</name>
</gene>
<dbReference type="PANTHER" id="PTHR11439:SF483">
    <property type="entry name" value="PEPTIDE SYNTHASE GLIP-LIKE, PUTATIVE (AFU_ORTHOLOGUE AFUA_3G12920)-RELATED"/>
    <property type="match status" value="1"/>
</dbReference>
<evidence type="ECO:0000313" key="5">
    <source>
        <dbReference type="Proteomes" id="UP000077521"/>
    </source>
</evidence>
<feature type="compositionally biased region" description="Polar residues" evidence="3">
    <location>
        <begin position="1"/>
        <end position="35"/>
    </location>
</feature>
<evidence type="ECO:0000256" key="3">
    <source>
        <dbReference type="SAM" id="MobiDB-lite"/>
    </source>
</evidence>
<organism evidence="4 5">
    <name type="scientific">Tilletia indica</name>
    <dbReference type="NCBI Taxonomy" id="43049"/>
    <lineage>
        <taxon>Eukaryota</taxon>
        <taxon>Fungi</taxon>
        <taxon>Dikarya</taxon>
        <taxon>Basidiomycota</taxon>
        <taxon>Ustilaginomycotina</taxon>
        <taxon>Exobasidiomycetes</taxon>
        <taxon>Tilletiales</taxon>
        <taxon>Tilletiaceae</taxon>
        <taxon>Tilletia</taxon>
    </lineage>
</organism>
<dbReference type="Pfam" id="PF00665">
    <property type="entry name" value="rve"/>
    <property type="match status" value="1"/>
</dbReference>
<dbReference type="InterPro" id="IPR043502">
    <property type="entry name" value="DNA/RNA_pol_sf"/>
</dbReference>
<dbReference type="EMBL" id="LWDF02000156">
    <property type="protein sequence ID" value="KAE8255552.1"/>
    <property type="molecule type" value="Genomic_DNA"/>
</dbReference>
<evidence type="ECO:0000256" key="1">
    <source>
        <dbReference type="ARBA" id="ARBA00022750"/>
    </source>
</evidence>
<dbReference type="SUPFAM" id="SSF53098">
    <property type="entry name" value="Ribonuclease H-like"/>
    <property type="match status" value="1"/>
</dbReference>
<dbReference type="GO" id="GO:0005634">
    <property type="term" value="C:nucleus"/>
    <property type="evidence" value="ECO:0007669"/>
    <property type="project" value="UniProtKB-ARBA"/>
</dbReference>
<evidence type="ECO:0000313" key="4">
    <source>
        <dbReference type="EMBL" id="KAE8255552.1"/>
    </source>
</evidence>
<dbReference type="InterPro" id="IPR012337">
    <property type="entry name" value="RNaseH-like_sf"/>
</dbReference>
<dbReference type="Proteomes" id="UP000077521">
    <property type="component" value="Unassembled WGS sequence"/>
</dbReference>
<comment type="caution">
    <text evidence="4">The sequence shown here is derived from an EMBL/GenBank/DDBJ whole genome shotgun (WGS) entry which is preliminary data.</text>
</comment>
<dbReference type="GO" id="GO:0003723">
    <property type="term" value="F:RNA binding"/>
    <property type="evidence" value="ECO:0007669"/>
    <property type="project" value="UniProtKB-KW"/>
</dbReference>
<reference evidence="4" key="2">
    <citation type="journal article" date="2019" name="IMA Fungus">
        <title>Genome sequencing and comparison of five Tilletia species to identify candidate genes for the detection of regulated species infecting wheat.</title>
        <authorList>
            <person name="Nguyen H.D.T."/>
            <person name="Sultana T."/>
            <person name="Kesanakurti P."/>
            <person name="Hambleton S."/>
        </authorList>
    </citation>
    <scope>NUCLEOTIDE SEQUENCE</scope>
    <source>
        <strain evidence="4">DAOMC 236416</strain>
    </source>
</reference>
<dbReference type="PANTHER" id="PTHR11439">
    <property type="entry name" value="GAG-POL-RELATED RETROTRANSPOSON"/>
    <property type="match status" value="1"/>
</dbReference>
<dbReference type="InterPro" id="IPR013103">
    <property type="entry name" value="RVT_2"/>
</dbReference>
<dbReference type="GO" id="GO:0015074">
    <property type="term" value="P:DNA integration"/>
    <property type="evidence" value="ECO:0007669"/>
    <property type="project" value="InterPro"/>
</dbReference>
<dbReference type="InterPro" id="IPR054722">
    <property type="entry name" value="PolX-like_BBD"/>
</dbReference>
<keyword evidence="5" id="KW-1185">Reference proteome</keyword>
<dbReference type="InterPro" id="IPR001584">
    <property type="entry name" value="Integrase_cat-core"/>
</dbReference>
<keyword evidence="1" id="KW-0378">Hydrolase</keyword>
<dbReference type="Pfam" id="PF07727">
    <property type="entry name" value="RVT_2"/>
    <property type="match status" value="1"/>
</dbReference>
<name>A0A177TLN0_9BASI</name>
<dbReference type="Pfam" id="PF22936">
    <property type="entry name" value="Pol_BBD"/>
    <property type="match status" value="1"/>
</dbReference>
<keyword evidence="1" id="KW-0064">Aspartyl protease</keyword>
<dbReference type="GO" id="GO:0004190">
    <property type="term" value="F:aspartic-type endopeptidase activity"/>
    <property type="evidence" value="ECO:0007669"/>
    <property type="project" value="UniProtKB-KW"/>
</dbReference>
<dbReference type="PROSITE" id="PS50994">
    <property type="entry name" value="INTEGRASE"/>
    <property type="match status" value="1"/>
</dbReference>
<accession>A0A177TLN0</accession>
<protein>
    <submittedName>
        <fullName evidence="4">Uncharacterized protein</fullName>
    </submittedName>
</protein>
<dbReference type="InterPro" id="IPR036397">
    <property type="entry name" value="RNaseH_sf"/>
</dbReference>
<keyword evidence="2" id="KW-0694">RNA-binding</keyword>
<proteinExistence type="predicted"/>
<dbReference type="Gene3D" id="3.30.420.10">
    <property type="entry name" value="Ribonuclease H-like superfamily/Ribonuclease H"/>
    <property type="match status" value="1"/>
</dbReference>
<dbReference type="CDD" id="cd09272">
    <property type="entry name" value="RNase_HI_RT_Ty1"/>
    <property type="match status" value="1"/>
</dbReference>
<reference evidence="4" key="1">
    <citation type="submission" date="2016-04" db="EMBL/GenBank/DDBJ databases">
        <authorList>
            <person name="Nguyen H.D."/>
            <person name="Samba Siva P."/>
            <person name="Cullis J."/>
            <person name="Levesque C.A."/>
            <person name="Hambleton S."/>
        </authorList>
    </citation>
    <scope>NUCLEOTIDE SEQUENCE</scope>
    <source>
        <strain evidence="4">DAOMC 236416</strain>
    </source>
</reference>